<dbReference type="Gene3D" id="3.30.70.100">
    <property type="match status" value="1"/>
</dbReference>
<protein>
    <submittedName>
        <fullName evidence="11">Mechanosensitive ion channel protein MscS</fullName>
    </submittedName>
    <submittedName>
        <fullName evidence="12">Small-conductance mechanosensitive channel</fullName>
    </submittedName>
</protein>
<reference evidence="12 13" key="1">
    <citation type="submission" date="2018-06" db="EMBL/GenBank/DDBJ databases">
        <authorList>
            <consortium name="Pathogen Informatics"/>
            <person name="Doyle S."/>
        </authorList>
    </citation>
    <scope>NUCLEOTIDE SEQUENCE [LARGE SCALE GENOMIC DNA]</scope>
    <source>
        <strain evidence="12 13">NCTC7908</strain>
    </source>
</reference>
<accession>A0ABD0BGJ8</accession>
<dbReference type="Pfam" id="PF00924">
    <property type="entry name" value="MS_channel_2nd"/>
    <property type="match status" value="1"/>
</dbReference>
<evidence type="ECO:0000313" key="11">
    <source>
        <dbReference type="EMBL" id="GJJ43143.1"/>
    </source>
</evidence>
<dbReference type="SUPFAM" id="SSF82689">
    <property type="entry name" value="Mechanosensitive channel protein MscS (YggB), C-terminal domain"/>
    <property type="match status" value="1"/>
</dbReference>
<evidence type="ECO:0000256" key="6">
    <source>
        <dbReference type="ARBA" id="ARBA00023136"/>
    </source>
</evidence>
<evidence type="ECO:0000256" key="5">
    <source>
        <dbReference type="ARBA" id="ARBA00022989"/>
    </source>
</evidence>
<dbReference type="Pfam" id="PF21082">
    <property type="entry name" value="MS_channel_3rd"/>
    <property type="match status" value="1"/>
</dbReference>
<dbReference type="RefSeq" id="WP_013912117.1">
    <property type="nucleotide sequence ID" value="NZ_AP019662.1"/>
</dbReference>
<gene>
    <name evidence="12" type="primary">mscS_1</name>
    <name evidence="11" type="ORF">CULCOIPH005_13320</name>
    <name evidence="12" type="ORF">NCTC7908_00176</name>
</gene>
<dbReference type="InterPro" id="IPR010920">
    <property type="entry name" value="LSM_dom_sf"/>
</dbReference>
<proteinExistence type="inferred from homology"/>
<evidence type="ECO:0000256" key="7">
    <source>
        <dbReference type="SAM" id="Phobius"/>
    </source>
</evidence>
<dbReference type="InterPro" id="IPR045276">
    <property type="entry name" value="YbiO_bact"/>
</dbReference>
<evidence type="ECO:0000256" key="2">
    <source>
        <dbReference type="ARBA" id="ARBA00008017"/>
    </source>
</evidence>
<evidence type="ECO:0000259" key="10">
    <source>
        <dbReference type="Pfam" id="PF21088"/>
    </source>
</evidence>
<dbReference type="InterPro" id="IPR011014">
    <property type="entry name" value="MscS_channel_TM-2"/>
</dbReference>
<dbReference type="Proteomes" id="UP000248741">
    <property type="component" value="Chromosome 1"/>
</dbReference>
<dbReference type="SUPFAM" id="SSF82861">
    <property type="entry name" value="Mechanosensitive channel protein MscS (YggB), transmembrane region"/>
    <property type="match status" value="1"/>
</dbReference>
<dbReference type="InterPro" id="IPR049278">
    <property type="entry name" value="MS_channel_C"/>
</dbReference>
<evidence type="ECO:0000256" key="1">
    <source>
        <dbReference type="ARBA" id="ARBA00004651"/>
    </source>
</evidence>
<dbReference type="Gene3D" id="1.10.287.1260">
    <property type="match status" value="1"/>
</dbReference>
<keyword evidence="3" id="KW-1003">Cell membrane</keyword>
<evidence type="ECO:0000256" key="3">
    <source>
        <dbReference type="ARBA" id="ARBA00022475"/>
    </source>
</evidence>
<keyword evidence="4 7" id="KW-0812">Transmembrane</keyword>
<feature type="domain" description="Mechanosensitive ion channel MscS C-terminal" evidence="9">
    <location>
        <begin position="219"/>
        <end position="304"/>
    </location>
</feature>
<evidence type="ECO:0000313" key="13">
    <source>
        <dbReference type="Proteomes" id="UP000248741"/>
    </source>
</evidence>
<dbReference type="GeneID" id="75260894"/>
<evidence type="ECO:0000313" key="14">
    <source>
        <dbReference type="Proteomes" id="UP001205910"/>
    </source>
</evidence>
<dbReference type="InterPro" id="IPR006685">
    <property type="entry name" value="MscS_channel_2nd"/>
</dbReference>
<dbReference type="Gene3D" id="2.30.30.60">
    <property type="match status" value="1"/>
</dbReference>
<comment type="similarity">
    <text evidence="2">Belongs to the MscS (TC 1.A.23) family.</text>
</comment>
<keyword evidence="6 7" id="KW-0472">Membrane</keyword>
<dbReference type="Proteomes" id="UP001205910">
    <property type="component" value="Unassembled WGS sequence"/>
</dbReference>
<dbReference type="FunFam" id="2.30.30.60:FF:000001">
    <property type="entry name" value="MscS Mechanosensitive ion channel"/>
    <property type="match status" value="1"/>
</dbReference>
<dbReference type="PANTHER" id="PTHR30460:SF0">
    <property type="entry name" value="MODERATE CONDUCTANCE MECHANOSENSITIVE CHANNEL YBIO"/>
    <property type="match status" value="1"/>
</dbReference>
<organism evidence="11 14">
    <name type="scientific">Corynebacterium ulcerans</name>
    <dbReference type="NCBI Taxonomy" id="65058"/>
    <lineage>
        <taxon>Bacteria</taxon>
        <taxon>Bacillati</taxon>
        <taxon>Actinomycetota</taxon>
        <taxon>Actinomycetes</taxon>
        <taxon>Mycobacteriales</taxon>
        <taxon>Corynebacteriaceae</taxon>
        <taxon>Corynebacterium</taxon>
    </lineage>
</organism>
<evidence type="ECO:0000259" key="8">
    <source>
        <dbReference type="Pfam" id="PF00924"/>
    </source>
</evidence>
<dbReference type="GO" id="GO:0005886">
    <property type="term" value="C:plasma membrane"/>
    <property type="evidence" value="ECO:0007669"/>
    <property type="project" value="UniProtKB-SubCell"/>
</dbReference>
<feature type="transmembrane region" description="Helical" evidence="7">
    <location>
        <begin position="130"/>
        <end position="149"/>
    </location>
</feature>
<evidence type="ECO:0000259" key="9">
    <source>
        <dbReference type="Pfam" id="PF21082"/>
    </source>
</evidence>
<feature type="transmembrane region" description="Helical" evidence="7">
    <location>
        <begin position="101"/>
        <end position="124"/>
    </location>
</feature>
<evidence type="ECO:0000256" key="4">
    <source>
        <dbReference type="ARBA" id="ARBA00022692"/>
    </source>
</evidence>
<dbReference type="InterPro" id="IPR049142">
    <property type="entry name" value="MS_channel_1st"/>
</dbReference>
<keyword evidence="5 7" id="KW-1133">Transmembrane helix</keyword>
<reference evidence="11 14" key="2">
    <citation type="submission" date="2021-11" db="EMBL/GenBank/DDBJ databases">
        <title>Whole genome sequences of diphtheriae toxin producing Corynebacterium ulcerans isolates from cats in Osaka, Japan.</title>
        <authorList>
            <person name="Umeda K."/>
            <person name="Hirai Y."/>
        </authorList>
    </citation>
    <scope>NUCLEOTIDE SEQUENCE [LARGE SCALE GENOMIC DNA]</scope>
    <source>
        <strain evidence="11 14">12109B-1</strain>
    </source>
</reference>
<feature type="domain" description="Mechanosensitive ion channel transmembrane helices 2/3" evidence="10">
    <location>
        <begin position="107"/>
        <end position="146"/>
    </location>
</feature>
<dbReference type="InterPro" id="IPR023408">
    <property type="entry name" value="MscS_beta-dom_sf"/>
</dbReference>
<dbReference type="SUPFAM" id="SSF50182">
    <property type="entry name" value="Sm-like ribonucleoproteins"/>
    <property type="match status" value="1"/>
</dbReference>
<dbReference type="PANTHER" id="PTHR30460">
    <property type="entry name" value="MODERATE CONDUCTANCE MECHANOSENSITIVE CHANNEL YBIO"/>
    <property type="match status" value="1"/>
</dbReference>
<dbReference type="EMBL" id="BQFK01000003">
    <property type="protein sequence ID" value="GJJ43143.1"/>
    <property type="molecule type" value="Genomic_DNA"/>
</dbReference>
<comment type="subcellular location">
    <subcellularLocation>
        <location evidence="1">Cell membrane</location>
        <topology evidence="1">Multi-pass membrane protein</topology>
    </subcellularLocation>
</comment>
<name>A0ABD0BGJ8_CORUL</name>
<feature type="transmembrane region" description="Helical" evidence="7">
    <location>
        <begin position="30"/>
        <end position="47"/>
    </location>
</feature>
<dbReference type="Pfam" id="PF21088">
    <property type="entry name" value="MS_channel_1st"/>
    <property type="match status" value="1"/>
</dbReference>
<dbReference type="EMBL" id="LS483400">
    <property type="protein sequence ID" value="SQG49948.1"/>
    <property type="molecule type" value="Genomic_DNA"/>
</dbReference>
<dbReference type="InterPro" id="IPR011066">
    <property type="entry name" value="MscS_channel_C_sf"/>
</dbReference>
<dbReference type="AlphaFoldDB" id="A0ABD0BGJ8"/>
<feature type="domain" description="Mechanosensitive ion channel MscS" evidence="8">
    <location>
        <begin position="148"/>
        <end position="211"/>
    </location>
</feature>
<sequence>MTIFSATEQTESVSSWLGSVNTQEWLIDKPIQIGITILIGLIANWLLRKAITKAAHININKKPSKISSVLPLRGKTANKSSEALSATQEQRRQSRMLTLAAVGRSAVSVVVWVWVCLAVLTYLGINVTPIVASAGVVGVALGFGAQSLVKDFLSGVFMLIEDQYGVGDTIDVGDIVGTVEDVSLRLTTLRDIHGTQWFVRNGEILRIGNFSQEYAVALINIPVALDENASAAIEAVTDAVNAASQEPAINDVLLDSPIVDGVNSIGLDHMLIRARVTTLPDQQWYVTRELTARVLTALQHNNIDTPYPEGIAASRRISD</sequence>
<evidence type="ECO:0000313" key="12">
    <source>
        <dbReference type="EMBL" id="SQG49948.1"/>
    </source>
</evidence>